<gene>
    <name evidence="1" type="ORF">PG999_007157</name>
</gene>
<name>A0AAW0QXI8_9PEZI</name>
<evidence type="ECO:0000313" key="1">
    <source>
        <dbReference type="EMBL" id="KAK8115088.1"/>
    </source>
</evidence>
<sequence length="145" mass="16267">MEPVVDIYNRTVTLIASLERSKKDSEELKKALDAKDGDECLDWRGVGFPLWFEVKSLKTMEPVVKKEHTALKATEPVAKNEHEAMVKTKFGLRKAITSTPFEKGKTTILGGGPLVEFVFDDSYREESRAYMQANGLKGLSASRWA</sequence>
<keyword evidence="2" id="KW-1185">Reference proteome</keyword>
<dbReference type="EMBL" id="JAQQWP010000006">
    <property type="protein sequence ID" value="KAK8115088.1"/>
    <property type="molecule type" value="Genomic_DNA"/>
</dbReference>
<reference evidence="1 2" key="1">
    <citation type="submission" date="2023-01" db="EMBL/GenBank/DDBJ databases">
        <title>Analysis of 21 Apiospora genomes using comparative genomics revels a genus with tremendous synthesis potential of carbohydrate active enzymes and secondary metabolites.</title>
        <authorList>
            <person name="Sorensen T."/>
        </authorList>
    </citation>
    <scope>NUCLEOTIDE SEQUENCE [LARGE SCALE GENOMIC DNA]</scope>
    <source>
        <strain evidence="1 2">CBS 117206</strain>
    </source>
</reference>
<dbReference type="Proteomes" id="UP001392437">
    <property type="component" value="Unassembled WGS sequence"/>
</dbReference>
<accession>A0AAW0QXI8</accession>
<protein>
    <submittedName>
        <fullName evidence="1">Uncharacterized protein</fullName>
    </submittedName>
</protein>
<dbReference type="AlphaFoldDB" id="A0AAW0QXI8"/>
<organism evidence="1 2">
    <name type="scientific">Apiospora kogelbergensis</name>
    <dbReference type="NCBI Taxonomy" id="1337665"/>
    <lineage>
        <taxon>Eukaryota</taxon>
        <taxon>Fungi</taxon>
        <taxon>Dikarya</taxon>
        <taxon>Ascomycota</taxon>
        <taxon>Pezizomycotina</taxon>
        <taxon>Sordariomycetes</taxon>
        <taxon>Xylariomycetidae</taxon>
        <taxon>Amphisphaeriales</taxon>
        <taxon>Apiosporaceae</taxon>
        <taxon>Apiospora</taxon>
    </lineage>
</organism>
<proteinExistence type="predicted"/>
<comment type="caution">
    <text evidence="1">The sequence shown here is derived from an EMBL/GenBank/DDBJ whole genome shotgun (WGS) entry which is preliminary data.</text>
</comment>
<evidence type="ECO:0000313" key="2">
    <source>
        <dbReference type="Proteomes" id="UP001392437"/>
    </source>
</evidence>